<protein>
    <submittedName>
        <fullName evidence="1">Uncharacterized protein</fullName>
    </submittedName>
</protein>
<proteinExistence type="predicted"/>
<dbReference type="Proteomes" id="UP001419268">
    <property type="component" value="Unassembled WGS sequence"/>
</dbReference>
<name>A0AAP0F5J6_9MAGN</name>
<dbReference type="EMBL" id="JBBNAG010000009">
    <property type="protein sequence ID" value="KAK9105146.1"/>
    <property type="molecule type" value="Genomic_DNA"/>
</dbReference>
<accession>A0AAP0F5J6</accession>
<evidence type="ECO:0000313" key="2">
    <source>
        <dbReference type="Proteomes" id="UP001419268"/>
    </source>
</evidence>
<evidence type="ECO:0000313" key="1">
    <source>
        <dbReference type="EMBL" id="KAK9105146.1"/>
    </source>
</evidence>
<keyword evidence="2" id="KW-1185">Reference proteome</keyword>
<gene>
    <name evidence="1" type="ORF">Scep_021990</name>
</gene>
<sequence>MEVVTRGHDFQAALNQTLVPVCFSSPSPLLTEICDPTVRARVPASLPASLPPCRRPCQGAASTVPRAGVVDCLSLPPPSPPAFLPLSLPPRREVASPPSLPPFRRPCLPAAVPASLPPPSLLPAALPPAVPASLRPCPTVAVVRRRALAVPSPITTQFPAGLWDPHTSFGGVPDTFGPGGPAVAPPVRAFSGERVNT</sequence>
<reference evidence="1 2" key="1">
    <citation type="submission" date="2024-01" db="EMBL/GenBank/DDBJ databases">
        <title>Genome assemblies of Stephania.</title>
        <authorList>
            <person name="Yang L."/>
        </authorList>
    </citation>
    <scope>NUCLEOTIDE SEQUENCE [LARGE SCALE GENOMIC DNA]</scope>
    <source>
        <strain evidence="1">JXDWG</strain>
        <tissue evidence="1">Leaf</tissue>
    </source>
</reference>
<comment type="caution">
    <text evidence="1">The sequence shown here is derived from an EMBL/GenBank/DDBJ whole genome shotgun (WGS) entry which is preliminary data.</text>
</comment>
<dbReference type="AlphaFoldDB" id="A0AAP0F5J6"/>
<organism evidence="1 2">
    <name type="scientific">Stephania cephalantha</name>
    <dbReference type="NCBI Taxonomy" id="152367"/>
    <lineage>
        <taxon>Eukaryota</taxon>
        <taxon>Viridiplantae</taxon>
        <taxon>Streptophyta</taxon>
        <taxon>Embryophyta</taxon>
        <taxon>Tracheophyta</taxon>
        <taxon>Spermatophyta</taxon>
        <taxon>Magnoliopsida</taxon>
        <taxon>Ranunculales</taxon>
        <taxon>Menispermaceae</taxon>
        <taxon>Menispermoideae</taxon>
        <taxon>Cissampelideae</taxon>
        <taxon>Stephania</taxon>
    </lineage>
</organism>